<keyword evidence="4 7" id="KW-0863">Zinc-finger</keyword>
<comment type="caution">
    <text evidence="10">The sequence shown here is derived from an EMBL/GenBank/DDBJ whole genome shotgun (WGS) entry which is preliminary data.</text>
</comment>
<feature type="compositionally biased region" description="Gly residues" evidence="8">
    <location>
        <begin position="366"/>
        <end position="381"/>
    </location>
</feature>
<feature type="region of interest" description="Disordered" evidence="8">
    <location>
        <begin position="191"/>
        <end position="238"/>
    </location>
</feature>
<keyword evidence="2" id="KW-0963">Cytoplasm</keyword>
<feature type="region of interest" description="Disordered" evidence="8">
    <location>
        <begin position="1"/>
        <end position="75"/>
    </location>
</feature>
<dbReference type="PROSITE" id="PS51058">
    <property type="entry name" value="ZF_CXXC"/>
    <property type="match status" value="1"/>
</dbReference>
<evidence type="ECO:0000256" key="7">
    <source>
        <dbReference type="PROSITE-ProRule" id="PRU00509"/>
    </source>
</evidence>
<comment type="subcellular location">
    <subcellularLocation>
        <location evidence="1">Cytoplasm</location>
    </subcellularLocation>
</comment>
<dbReference type="InterPro" id="IPR040388">
    <property type="entry name" value="CXXC4/CXXC5"/>
</dbReference>
<evidence type="ECO:0000256" key="6">
    <source>
        <dbReference type="ARBA" id="ARBA00023125"/>
    </source>
</evidence>
<dbReference type="PANTHER" id="PTHR13419:SF0">
    <property type="entry name" value="CXXC-TYPE DOMAIN-CONTAINING PROTEIN"/>
    <property type="match status" value="1"/>
</dbReference>
<dbReference type="GO" id="GO:0008327">
    <property type="term" value="F:methyl-CpG binding"/>
    <property type="evidence" value="ECO:0007669"/>
    <property type="project" value="TreeGrafter"/>
</dbReference>
<gene>
    <name evidence="10" type="ORF">J437_LFUL012300</name>
</gene>
<protein>
    <recommendedName>
        <fullName evidence="9">CXXC-type domain-containing protein</fullName>
    </recommendedName>
</protein>
<feature type="compositionally biased region" description="Polar residues" evidence="8">
    <location>
        <begin position="39"/>
        <end position="48"/>
    </location>
</feature>
<dbReference type="GO" id="GO:0005737">
    <property type="term" value="C:cytoplasm"/>
    <property type="evidence" value="ECO:0007669"/>
    <property type="project" value="UniProtKB-SubCell"/>
</dbReference>
<dbReference type="GO" id="GO:0005634">
    <property type="term" value="C:nucleus"/>
    <property type="evidence" value="ECO:0007669"/>
    <property type="project" value="TreeGrafter"/>
</dbReference>
<evidence type="ECO:0000256" key="3">
    <source>
        <dbReference type="ARBA" id="ARBA00022723"/>
    </source>
</evidence>
<dbReference type="AlphaFoldDB" id="A0A8K0P3U6"/>
<dbReference type="Proteomes" id="UP000792457">
    <property type="component" value="Unassembled WGS sequence"/>
</dbReference>
<organism evidence="10 11">
    <name type="scientific">Ladona fulva</name>
    <name type="common">Scarce chaser dragonfly</name>
    <name type="synonym">Libellula fulva</name>
    <dbReference type="NCBI Taxonomy" id="123851"/>
    <lineage>
        <taxon>Eukaryota</taxon>
        <taxon>Metazoa</taxon>
        <taxon>Ecdysozoa</taxon>
        <taxon>Arthropoda</taxon>
        <taxon>Hexapoda</taxon>
        <taxon>Insecta</taxon>
        <taxon>Pterygota</taxon>
        <taxon>Palaeoptera</taxon>
        <taxon>Odonata</taxon>
        <taxon>Epiprocta</taxon>
        <taxon>Anisoptera</taxon>
        <taxon>Libelluloidea</taxon>
        <taxon>Libellulidae</taxon>
        <taxon>Ladona</taxon>
    </lineage>
</organism>
<dbReference type="InterPro" id="IPR002857">
    <property type="entry name" value="Znf_CXXC"/>
</dbReference>
<dbReference type="Pfam" id="PF02008">
    <property type="entry name" value="zf-CXXC"/>
    <property type="match status" value="1"/>
</dbReference>
<reference evidence="10" key="2">
    <citation type="submission" date="2017-10" db="EMBL/GenBank/DDBJ databases">
        <title>Ladona fulva Genome sequencing and assembly.</title>
        <authorList>
            <person name="Murali S."/>
            <person name="Richards S."/>
            <person name="Bandaranaike D."/>
            <person name="Bellair M."/>
            <person name="Blankenburg K."/>
            <person name="Chao H."/>
            <person name="Dinh H."/>
            <person name="Doddapaneni H."/>
            <person name="Dugan-Rocha S."/>
            <person name="Elkadiri S."/>
            <person name="Gnanaolivu R."/>
            <person name="Hernandez B."/>
            <person name="Skinner E."/>
            <person name="Javaid M."/>
            <person name="Lee S."/>
            <person name="Li M."/>
            <person name="Ming W."/>
            <person name="Munidasa M."/>
            <person name="Muniz J."/>
            <person name="Nguyen L."/>
            <person name="Hughes D."/>
            <person name="Osuji N."/>
            <person name="Pu L.-L."/>
            <person name="Puazo M."/>
            <person name="Qu C."/>
            <person name="Quiroz J."/>
            <person name="Raj R."/>
            <person name="Weissenberger G."/>
            <person name="Xin Y."/>
            <person name="Zou X."/>
            <person name="Han Y."/>
            <person name="Worley K."/>
            <person name="Muzny D."/>
            <person name="Gibbs R."/>
        </authorList>
    </citation>
    <scope>NUCLEOTIDE SEQUENCE</scope>
    <source>
        <strain evidence="10">Sampled in the wild</strain>
    </source>
</reference>
<feature type="compositionally biased region" description="Pro residues" evidence="8">
    <location>
        <begin position="205"/>
        <end position="215"/>
    </location>
</feature>
<keyword evidence="6" id="KW-0238">DNA-binding</keyword>
<name>A0A8K0P3U6_LADFU</name>
<evidence type="ECO:0000256" key="8">
    <source>
        <dbReference type="SAM" id="MobiDB-lite"/>
    </source>
</evidence>
<dbReference type="OrthoDB" id="8777148at2759"/>
<proteinExistence type="predicted"/>
<evidence type="ECO:0000256" key="4">
    <source>
        <dbReference type="ARBA" id="ARBA00022771"/>
    </source>
</evidence>
<dbReference type="PANTHER" id="PTHR13419">
    <property type="entry name" value="ZINC FINGER-CONTAINING"/>
    <property type="match status" value="1"/>
</dbReference>
<dbReference type="GO" id="GO:0008270">
    <property type="term" value="F:zinc ion binding"/>
    <property type="evidence" value="ECO:0007669"/>
    <property type="project" value="UniProtKB-KW"/>
</dbReference>
<keyword evidence="3" id="KW-0479">Metal-binding</keyword>
<keyword evidence="5" id="KW-0862">Zinc</keyword>
<feature type="compositionally biased region" description="Low complexity" evidence="8">
    <location>
        <begin position="338"/>
        <end position="353"/>
    </location>
</feature>
<dbReference type="EMBL" id="KZ308593">
    <property type="protein sequence ID" value="KAG8232102.1"/>
    <property type="molecule type" value="Genomic_DNA"/>
</dbReference>
<accession>A0A8K0P3U6</accession>
<evidence type="ECO:0000256" key="1">
    <source>
        <dbReference type="ARBA" id="ARBA00004496"/>
    </source>
</evidence>
<evidence type="ECO:0000313" key="11">
    <source>
        <dbReference type="Proteomes" id="UP000792457"/>
    </source>
</evidence>
<feature type="region of interest" description="Disordered" evidence="8">
    <location>
        <begin position="267"/>
        <end position="388"/>
    </location>
</feature>
<evidence type="ECO:0000256" key="2">
    <source>
        <dbReference type="ARBA" id="ARBA00022490"/>
    </source>
</evidence>
<reference evidence="10" key="1">
    <citation type="submission" date="2013-04" db="EMBL/GenBank/DDBJ databases">
        <authorList>
            <person name="Qu J."/>
            <person name="Murali S.C."/>
            <person name="Bandaranaike D."/>
            <person name="Bellair M."/>
            <person name="Blankenburg K."/>
            <person name="Chao H."/>
            <person name="Dinh H."/>
            <person name="Doddapaneni H."/>
            <person name="Downs B."/>
            <person name="Dugan-Rocha S."/>
            <person name="Elkadiri S."/>
            <person name="Gnanaolivu R.D."/>
            <person name="Hernandez B."/>
            <person name="Javaid M."/>
            <person name="Jayaseelan J.C."/>
            <person name="Lee S."/>
            <person name="Li M."/>
            <person name="Ming W."/>
            <person name="Munidasa M."/>
            <person name="Muniz J."/>
            <person name="Nguyen L."/>
            <person name="Ongeri F."/>
            <person name="Osuji N."/>
            <person name="Pu L.-L."/>
            <person name="Puazo M."/>
            <person name="Qu C."/>
            <person name="Quiroz J."/>
            <person name="Raj R."/>
            <person name="Weissenberger G."/>
            <person name="Xin Y."/>
            <person name="Zou X."/>
            <person name="Han Y."/>
            <person name="Richards S."/>
            <person name="Worley K."/>
            <person name="Muzny D."/>
            <person name="Gibbs R."/>
        </authorList>
    </citation>
    <scope>NUCLEOTIDE SEQUENCE</scope>
    <source>
        <strain evidence="10">Sampled in the wild</strain>
    </source>
</reference>
<sequence length="443" mass="46082">MSEALSQGPESLGPQYGGGPTYATSEVTHLSVHGEYPDSQGSHVSKGSASGLPPFSSFGADPPAPSSQYAGNGGPEGLSGRLLDISSWDYYGEGLSGRLLDQRSGGVPPGVGAMIAGGGEMLLPHHHHQFPPHHPHHAQLLLQQQHPQQYRPWESKGDGDLFLLKNSIPTFSDAFGGGPKLPSFQSQFNATYGGEGGEVEGGTAPPAPGVPPAPGLPSFHTLGPAVPTGPAAGPQSRYPLVPAPVQAREVPSIQQQFVDERHIHLFHGQPSFPQGQYPPPAPPVVLAKAESSADAEQYGNGPQRSPRVPSGVAGKAGDSRKKERRKARGSTAPDTPESSAQVAAVSSTAPGGQHHPGRPPGEPPDEGGGVVEGAEGGGGGVEGEKSSKKKRKRCGECVGCARKDNCGGCAPCRNEKSHQICKMRRCEKLTEKKSMTDVPHKII</sequence>
<evidence type="ECO:0000259" key="9">
    <source>
        <dbReference type="PROSITE" id="PS51058"/>
    </source>
</evidence>
<keyword evidence="11" id="KW-1185">Reference proteome</keyword>
<feature type="domain" description="CXXC-type" evidence="9">
    <location>
        <begin position="387"/>
        <end position="427"/>
    </location>
</feature>
<feature type="compositionally biased region" description="Low complexity" evidence="8">
    <location>
        <begin position="223"/>
        <end position="234"/>
    </location>
</feature>
<evidence type="ECO:0000313" key="10">
    <source>
        <dbReference type="EMBL" id="KAG8232102.1"/>
    </source>
</evidence>
<evidence type="ECO:0000256" key="5">
    <source>
        <dbReference type="ARBA" id="ARBA00022833"/>
    </source>
</evidence>